<dbReference type="EMBL" id="FPBT01000002">
    <property type="protein sequence ID" value="SFU33943.1"/>
    <property type="molecule type" value="Genomic_DNA"/>
</dbReference>
<protein>
    <submittedName>
        <fullName evidence="1">Uncharacterized protein</fullName>
    </submittedName>
</protein>
<name>A0A1I7FCF3_9FIRM</name>
<dbReference type="Proteomes" id="UP000198817">
    <property type="component" value="Unassembled WGS sequence"/>
</dbReference>
<proteinExistence type="predicted"/>
<evidence type="ECO:0000313" key="1">
    <source>
        <dbReference type="EMBL" id="SFU33943.1"/>
    </source>
</evidence>
<keyword evidence="2" id="KW-1185">Reference proteome</keyword>
<gene>
    <name evidence="1" type="ORF">SAMN05216508_10255</name>
</gene>
<dbReference type="STRING" id="155865.SAMN05216515_101112"/>
<dbReference type="RefSeq" id="WP_090469676.1">
    <property type="nucleotide sequence ID" value="NZ_FOWF01000001.1"/>
</dbReference>
<dbReference type="AlphaFoldDB" id="A0A1I7FCF3"/>
<reference evidence="1 2" key="1">
    <citation type="submission" date="2016-10" db="EMBL/GenBank/DDBJ databases">
        <authorList>
            <person name="de Groot N.N."/>
        </authorList>
    </citation>
    <scope>NUCLEOTIDE SEQUENCE [LARGE SCALE GENOMIC DNA]</scope>
    <source>
        <strain evidence="1 2">KHGC13</strain>
    </source>
</reference>
<organism evidence="1 2">
    <name type="scientific">Eubacterium pyruvativorans</name>
    <dbReference type="NCBI Taxonomy" id="155865"/>
    <lineage>
        <taxon>Bacteria</taxon>
        <taxon>Bacillati</taxon>
        <taxon>Bacillota</taxon>
        <taxon>Clostridia</taxon>
        <taxon>Eubacteriales</taxon>
        <taxon>Eubacteriaceae</taxon>
        <taxon>Eubacterium</taxon>
    </lineage>
</organism>
<accession>A0A1I7FCF3</accession>
<sequence length="106" mass="11755">MAIGKNWMEQLADEFGRMYGKAQGRKIQNTVMPGIMADFRRELDRSLPGTLCQQRYTMEEGGAALTMEGYRETAGGVPVRIVTAVTMNGRRIPLTDIMTGEAGLRI</sequence>
<evidence type="ECO:0000313" key="2">
    <source>
        <dbReference type="Proteomes" id="UP000198817"/>
    </source>
</evidence>